<evidence type="ECO:0000256" key="1">
    <source>
        <dbReference type="SAM" id="MobiDB-lite"/>
    </source>
</evidence>
<proteinExistence type="predicted"/>
<reference evidence="2" key="1">
    <citation type="submission" date="2021-01" db="EMBL/GenBank/DDBJ databases">
        <authorList>
            <person name="Corre E."/>
            <person name="Pelletier E."/>
            <person name="Niang G."/>
            <person name="Scheremetjew M."/>
            <person name="Finn R."/>
            <person name="Kale V."/>
            <person name="Holt S."/>
            <person name="Cochrane G."/>
            <person name="Meng A."/>
            <person name="Brown T."/>
            <person name="Cohen L."/>
        </authorList>
    </citation>
    <scope>NUCLEOTIDE SEQUENCE</scope>
    <source>
        <strain evidence="2">CCCM811</strain>
    </source>
</reference>
<feature type="region of interest" description="Disordered" evidence="1">
    <location>
        <begin position="22"/>
        <end position="51"/>
    </location>
</feature>
<organism evidence="2">
    <name type="scientific">Lotharella globosa</name>
    <dbReference type="NCBI Taxonomy" id="91324"/>
    <lineage>
        <taxon>Eukaryota</taxon>
        <taxon>Sar</taxon>
        <taxon>Rhizaria</taxon>
        <taxon>Cercozoa</taxon>
        <taxon>Chlorarachniophyceae</taxon>
        <taxon>Lotharella</taxon>
    </lineage>
</organism>
<feature type="region of interest" description="Disordered" evidence="1">
    <location>
        <begin position="93"/>
        <end position="114"/>
    </location>
</feature>
<sequence>MVSTCMPTYWLVLSESLVKGRGQYETEKKKTPQKHQKNPPLPGGSIAPAHTHRFDARTHAYEYIHTCMHTHAHRSTLCMCGEVYKNKQKINKRITKKQQSEDRMAPTLLTKQAV</sequence>
<protein>
    <submittedName>
        <fullName evidence="2">Uncharacterized protein</fullName>
    </submittedName>
</protein>
<dbReference type="EMBL" id="HBIV01035878">
    <property type="protein sequence ID" value="CAE0673883.1"/>
    <property type="molecule type" value="Transcribed_RNA"/>
</dbReference>
<evidence type="ECO:0000313" key="2">
    <source>
        <dbReference type="EMBL" id="CAE0673883.1"/>
    </source>
</evidence>
<accession>A0A7S3Z703</accession>
<dbReference type="AlphaFoldDB" id="A0A7S3Z703"/>
<name>A0A7S3Z703_9EUKA</name>
<gene>
    <name evidence="2" type="ORF">LGLO00237_LOCUS25618</name>
</gene>